<organism evidence="1 2">
    <name type="scientific">Gigaspora margarita</name>
    <dbReference type="NCBI Taxonomy" id="4874"/>
    <lineage>
        <taxon>Eukaryota</taxon>
        <taxon>Fungi</taxon>
        <taxon>Fungi incertae sedis</taxon>
        <taxon>Mucoromycota</taxon>
        <taxon>Glomeromycotina</taxon>
        <taxon>Glomeromycetes</taxon>
        <taxon>Diversisporales</taxon>
        <taxon>Gigasporaceae</taxon>
        <taxon>Gigaspora</taxon>
    </lineage>
</organism>
<proteinExistence type="predicted"/>
<dbReference type="InterPro" id="IPR011009">
    <property type="entry name" value="Kinase-like_dom_sf"/>
</dbReference>
<name>A0A8H4AKZ2_GIGMA</name>
<dbReference type="Proteomes" id="UP000439903">
    <property type="component" value="Unassembled WGS sequence"/>
</dbReference>
<evidence type="ECO:0000313" key="1">
    <source>
        <dbReference type="EMBL" id="KAF0507915.1"/>
    </source>
</evidence>
<sequence>MIMWSIISGRPPSTLNEPKNIFEIPIKVIPQAYFDLYSKCLIQNSKERPSAHDVHTQLIQIKIALRESQITDEQNINVSIEQDTTITIAQNDNELPGIL</sequence>
<dbReference type="SUPFAM" id="SSF56112">
    <property type="entry name" value="Protein kinase-like (PK-like)"/>
    <property type="match status" value="1"/>
</dbReference>
<protein>
    <submittedName>
        <fullName evidence="1">Uncharacterized protein</fullName>
    </submittedName>
</protein>
<reference evidence="1 2" key="1">
    <citation type="journal article" date="2019" name="Environ. Microbiol.">
        <title>At the nexus of three kingdoms: the genome of the mycorrhizal fungus Gigaspora margarita provides insights into plant, endobacterial and fungal interactions.</title>
        <authorList>
            <person name="Venice F."/>
            <person name="Ghignone S."/>
            <person name="Salvioli di Fossalunga A."/>
            <person name="Amselem J."/>
            <person name="Novero M."/>
            <person name="Xianan X."/>
            <person name="Sedzielewska Toro K."/>
            <person name="Morin E."/>
            <person name="Lipzen A."/>
            <person name="Grigoriev I.V."/>
            <person name="Henrissat B."/>
            <person name="Martin F.M."/>
            <person name="Bonfante P."/>
        </authorList>
    </citation>
    <scope>NUCLEOTIDE SEQUENCE [LARGE SCALE GENOMIC DNA]</scope>
    <source>
        <strain evidence="1 2">BEG34</strain>
    </source>
</reference>
<accession>A0A8H4AKZ2</accession>
<dbReference type="AlphaFoldDB" id="A0A8H4AKZ2"/>
<dbReference type="Gene3D" id="1.10.510.10">
    <property type="entry name" value="Transferase(Phosphotransferase) domain 1"/>
    <property type="match status" value="1"/>
</dbReference>
<comment type="caution">
    <text evidence="1">The sequence shown here is derived from an EMBL/GenBank/DDBJ whole genome shotgun (WGS) entry which is preliminary data.</text>
</comment>
<dbReference type="EMBL" id="WTPW01000472">
    <property type="protein sequence ID" value="KAF0507915.1"/>
    <property type="molecule type" value="Genomic_DNA"/>
</dbReference>
<keyword evidence="2" id="KW-1185">Reference proteome</keyword>
<evidence type="ECO:0000313" key="2">
    <source>
        <dbReference type="Proteomes" id="UP000439903"/>
    </source>
</evidence>
<gene>
    <name evidence="1" type="ORF">F8M41_018871</name>
</gene>